<keyword evidence="2" id="KW-0812">Transmembrane</keyword>
<evidence type="ECO:0000256" key="2">
    <source>
        <dbReference type="SAM" id="Phobius"/>
    </source>
</evidence>
<accession>A0AAE1EJM2</accession>
<reference evidence="3" key="1">
    <citation type="submission" date="2023-10" db="EMBL/GenBank/DDBJ databases">
        <title>Genome assemblies of two species of porcelain crab, Petrolisthes cinctipes and Petrolisthes manimaculis (Anomura: Porcellanidae).</title>
        <authorList>
            <person name="Angst P."/>
        </authorList>
    </citation>
    <scope>NUCLEOTIDE SEQUENCE</scope>
    <source>
        <strain evidence="3">PB745_01</strain>
        <tissue evidence="3">Gill</tissue>
    </source>
</reference>
<evidence type="ECO:0000256" key="1">
    <source>
        <dbReference type="SAM" id="MobiDB-lite"/>
    </source>
</evidence>
<feature type="transmembrane region" description="Helical" evidence="2">
    <location>
        <begin position="40"/>
        <end position="62"/>
    </location>
</feature>
<evidence type="ECO:0000313" key="3">
    <source>
        <dbReference type="EMBL" id="KAK3853065.1"/>
    </source>
</evidence>
<name>A0AAE1EJM2_PETCI</name>
<gene>
    <name evidence="3" type="ORF">Pcinc_040372</name>
</gene>
<dbReference type="AlphaFoldDB" id="A0AAE1EJM2"/>
<evidence type="ECO:0000313" key="4">
    <source>
        <dbReference type="Proteomes" id="UP001286313"/>
    </source>
</evidence>
<comment type="caution">
    <text evidence="3">The sequence shown here is derived from an EMBL/GenBank/DDBJ whole genome shotgun (WGS) entry which is preliminary data.</text>
</comment>
<keyword evidence="4" id="KW-1185">Reference proteome</keyword>
<keyword evidence="2" id="KW-1133">Transmembrane helix</keyword>
<protein>
    <submittedName>
        <fullName evidence="3">Uncharacterized protein</fullName>
    </submittedName>
</protein>
<feature type="compositionally biased region" description="Basic and acidic residues" evidence="1">
    <location>
        <begin position="1"/>
        <end position="16"/>
    </location>
</feature>
<dbReference type="Proteomes" id="UP001286313">
    <property type="component" value="Unassembled WGS sequence"/>
</dbReference>
<keyword evidence="2" id="KW-0472">Membrane</keyword>
<sequence>MEKGKPKELKVGKDNTNDDENVQAEELEVNDRTFEGIQMWLVFVLAVMGSSGVVGMTVAPVGSLQGITHRGSQCCEYFYNSKWDEFNKCVAESGVTPTCTTTKQTQQGCQYQGKQYAVGETVLALPAQCVRFECVLLPQRKVNGETLPAGTSLRLITVDDHPGCCMKGGRMFQHGYKEKVEEEEGHCSSLTCLHGTWVTGGKHHSCGNHLKECTTTLHQRFQHGEVVKVVTSLTGGGMCKRHTCHNGHIKKDKCCCVGDGAVVACEGEESVVDSCSHHVCRNGSLITTHYPGCCVEKGGRFNDGEMVEDGGKSDLCYQWVCQQGVIVRQPSPRCCENPRGELVPPGHPMLLDLPKCLLVVCVEGTVTSDRSIAGQCGCCESGLILFTNGTTHQADPCVNTTCTNTTWINSISPQCGECMLTRQGGDWPKLRTLTQVWSELRSSCIKYNLIQDGSQVPTIPSIYVSIGRCTRRGQGFYSSYNQNYKVRNFREFYGDD</sequence>
<organism evidence="3 4">
    <name type="scientific">Petrolisthes cinctipes</name>
    <name type="common">Flat porcelain crab</name>
    <dbReference type="NCBI Taxonomy" id="88211"/>
    <lineage>
        <taxon>Eukaryota</taxon>
        <taxon>Metazoa</taxon>
        <taxon>Ecdysozoa</taxon>
        <taxon>Arthropoda</taxon>
        <taxon>Crustacea</taxon>
        <taxon>Multicrustacea</taxon>
        <taxon>Malacostraca</taxon>
        <taxon>Eumalacostraca</taxon>
        <taxon>Eucarida</taxon>
        <taxon>Decapoda</taxon>
        <taxon>Pleocyemata</taxon>
        <taxon>Anomura</taxon>
        <taxon>Galatheoidea</taxon>
        <taxon>Porcellanidae</taxon>
        <taxon>Petrolisthes</taxon>
    </lineage>
</organism>
<feature type="region of interest" description="Disordered" evidence="1">
    <location>
        <begin position="1"/>
        <end position="20"/>
    </location>
</feature>
<proteinExistence type="predicted"/>
<dbReference type="EMBL" id="JAWQEG010007113">
    <property type="protein sequence ID" value="KAK3853065.1"/>
    <property type="molecule type" value="Genomic_DNA"/>
</dbReference>